<evidence type="ECO:0000313" key="3">
    <source>
        <dbReference type="Proteomes" id="UP000035904"/>
    </source>
</evidence>
<evidence type="ECO:0000313" key="2">
    <source>
        <dbReference type="EMBL" id="KLV19488.1"/>
    </source>
</evidence>
<sequence length="252" mass="28419">MAVLSRVLRADFIKMKHTIFFWIHVAMPIIGIALFLSYYSFSKFDSINKVLGYIQVLSISFPLLISIVCSSVVEQEALAGNFKELLSTEYGRRKALISKVCLLLICGFCSTMLAVVGFATGFHFLLGQNEIPFALYVEIPFILFSCQIFMYIWHLFLNFRFSKGVSIGIGIIESLLAALMLTGMGDVIWKYIPCAWGARLCNYFLEYKLSPSSIRALPVEAATGAVICVCFTIIAFVISLMWFSFYEGRKEM</sequence>
<evidence type="ECO:0000256" key="1">
    <source>
        <dbReference type="SAM" id="Phobius"/>
    </source>
</evidence>
<feature type="transmembrane region" description="Helical" evidence="1">
    <location>
        <begin position="100"/>
        <end position="125"/>
    </location>
</feature>
<dbReference type="CDD" id="cd21808">
    <property type="entry name" value="ABC-2_lan_permease_MutG"/>
    <property type="match status" value="1"/>
</dbReference>
<accession>A0A0J1I0P2</accession>
<feature type="transmembrane region" description="Helical" evidence="1">
    <location>
        <begin position="131"/>
        <end position="153"/>
    </location>
</feature>
<keyword evidence="1" id="KW-0472">Membrane</keyword>
<keyword evidence="1" id="KW-0812">Transmembrane</keyword>
<reference evidence="2 3" key="1">
    <citation type="submission" date="2015-05" db="EMBL/GenBank/DDBJ databases">
        <title>Whole genome sequence and identification of bacterial endophytes from Costus igneus.</title>
        <authorList>
            <person name="Lee Y.P."/>
            <person name="Gan H.M."/>
            <person name="Eng W."/>
            <person name="Wheatley M.S."/>
            <person name="Caraballo A."/>
            <person name="Polter S."/>
            <person name="Savka M.A."/>
            <person name="Hudson A.O."/>
        </authorList>
    </citation>
    <scope>NUCLEOTIDE SEQUENCE [LARGE SCALE GENOMIC DNA]</scope>
    <source>
        <strain evidence="2 3">RIT375</strain>
    </source>
</reference>
<dbReference type="RefSeq" id="WP_001989543.1">
    <property type="nucleotide sequence ID" value="NZ_LDPG01000004.1"/>
</dbReference>
<dbReference type="NCBIfam" id="TIGR03733">
    <property type="entry name" value="lanti_perm_MutG"/>
    <property type="match status" value="1"/>
</dbReference>
<dbReference type="eggNOG" id="COG4200">
    <property type="taxonomic scope" value="Bacteria"/>
</dbReference>
<name>A0A0J1I0P2_BACAN</name>
<organism evidence="2 3">
    <name type="scientific">Bacillus anthracis</name>
    <name type="common">anthrax bacterium</name>
    <dbReference type="NCBI Taxonomy" id="1392"/>
    <lineage>
        <taxon>Bacteria</taxon>
        <taxon>Bacillati</taxon>
        <taxon>Bacillota</taxon>
        <taxon>Bacilli</taxon>
        <taxon>Bacillales</taxon>
        <taxon>Bacillaceae</taxon>
        <taxon>Bacillus</taxon>
        <taxon>Bacillus cereus group</taxon>
    </lineage>
</organism>
<keyword evidence="1" id="KW-1133">Transmembrane helix</keyword>
<feature type="transmembrane region" description="Helical" evidence="1">
    <location>
        <begin position="21"/>
        <end position="41"/>
    </location>
</feature>
<dbReference type="Pfam" id="PF12730">
    <property type="entry name" value="ABC2_membrane_4"/>
    <property type="match status" value="1"/>
</dbReference>
<feature type="transmembrane region" description="Helical" evidence="1">
    <location>
        <begin position="217"/>
        <end position="243"/>
    </location>
</feature>
<dbReference type="AlphaFoldDB" id="A0A0J1I0P2"/>
<dbReference type="InterPro" id="IPR022294">
    <property type="entry name" value="ABC-transptr_permeasesu"/>
</dbReference>
<dbReference type="EMBL" id="LDPG01000004">
    <property type="protein sequence ID" value="KLV19488.1"/>
    <property type="molecule type" value="Genomic_DNA"/>
</dbReference>
<gene>
    <name evidence="2" type="ORF">ABW01_09950</name>
</gene>
<feature type="transmembrane region" description="Helical" evidence="1">
    <location>
        <begin position="165"/>
        <end position="182"/>
    </location>
</feature>
<comment type="caution">
    <text evidence="2">The sequence shown here is derived from an EMBL/GenBank/DDBJ whole genome shotgun (WGS) entry which is preliminary data.</text>
</comment>
<proteinExistence type="predicted"/>
<dbReference type="Proteomes" id="UP000035904">
    <property type="component" value="Unassembled WGS sequence"/>
</dbReference>
<dbReference type="PATRIC" id="fig|1392.242.peg.4887"/>
<protein>
    <submittedName>
        <fullName evidence="2">Multidrug ABC transporter permease</fullName>
    </submittedName>
</protein>
<feature type="transmembrane region" description="Helical" evidence="1">
    <location>
        <begin position="53"/>
        <end position="73"/>
    </location>
</feature>